<dbReference type="AlphaFoldDB" id="T1IN25"/>
<dbReference type="EnsemblMetazoa" id="SMAR002395-RA">
    <property type="protein sequence ID" value="SMAR002395-PA"/>
    <property type="gene ID" value="SMAR002395"/>
</dbReference>
<protein>
    <submittedName>
        <fullName evidence="1">Uncharacterized protein</fullName>
    </submittedName>
</protein>
<keyword evidence="2" id="KW-1185">Reference proteome</keyword>
<organism evidence="1 2">
    <name type="scientific">Strigamia maritima</name>
    <name type="common">European centipede</name>
    <name type="synonym">Geophilus maritimus</name>
    <dbReference type="NCBI Taxonomy" id="126957"/>
    <lineage>
        <taxon>Eukaryota</taxon>
        <taxon>Metazoa</taxon>
        <taxon>Ecdysozoa</taxon>
        <taxon>Arthropoda</taxon>
        <taxon>Myriapoda</taxon>
        <taxon>Chilopoda</taxon>
        <taxon>Pleurostigmophora</taxon>
        <taxon>Geophilomorpha</taxon>
        <taxon>Linotaeniidae</taxon>
        <taxon>Strigamia</taxon>
    </lineage>
</organism>
<dbReference type="EMBL" id="JH431116">
    <property type="status" value="NOT_ANNOTATED_CDS"/>
    <property type="molecule type" value="Genomic_DNA"/>
</dbReference>
<accession>T1IN25</accession>
<dbReference type="Proteomes" id="UP000014500">
    <property type="component" value="Unassembled WGS sequence"/>
</dbReference>
<proteinExistence type="predicted"/>
<reference evidence="1" key="2">
    <citation type="submission" date="2015-02" db="UniProtKB">
        <authorList>
            <consortium name="EnsemblMetazoa"/>
        </authorList>
    </citation>
    <scope>IDENTIFICATION</scope>
</reference>
<evidence type="ECO:0000313" key="1">
    <source>
        <dbReference type="EnsemblMetazoa" id="SMAR002395-PA"/>
    </source>
</evidence>
<name>T1IN25_STRMM</name>
<sequence>MGAPIRSWCRDQDEGPRTVFECCQATRDVQARCDDASGVAMPMHPELSCRRVQSCRVVVERSELSRKSQCVACRAKMVSSVPRAKSVVHPLIYPLTRYIPDGCRDRMASGQDSRTTVDRTFMPVIYLVALKMQHRTWPNL</sequence>
<dbReference type="HOGENOM" id="CLU_1837614_0_0_1"/>
<evidence type="ECO:0000313" key="2">
    <source>
        <dbReference type="Proteomes" id="UP000014500"/>
    </source>
</evidence>
<reference evidence="2" key="1">
    <citation type="submission" date="2011-05" db="EMBL/GenBank/DDBJ databases">
        <authorList>
            <person name="Richards S.R."/>
            <person name="Qu J."/>
            <person name="Jiang H."/>
            <person name="Jhangiani S.N."/>
            <person name="Agravi P."/>
            <person name="Goodspeed R."/>
            <person name="Gross S."/>
            <person name="Mandapat C."/>
            <person name="Jackson L."/>
            <person name="Mathew T."/>
            <person name="Pu L."/>
            <person name="Thornton R."/>
            <person name="Saada N."/>
            <person name="Wilczek-Boney K.B."/>
            <person name="Lee S."/>
            <person name="Kovar C."/>
            <person name="Wu Y."/>
            <person name="Scherer S.E."/>
            <person name="Worley K.C."/>
            <person name="Muzny D.M."/>
            <person name="Gibbs R."/>
        </authorList>
    </citation>
    <scope>NUCLEOTIDE SEQUENCE</scope>
    <source>
        <strain evidence="2">Brora</strain>
    </source>
</reference>